<reference evidence="1" key="1">
    <citation type="submission" date="2014-12" db="EMBL/GenBank/DDBJ databases">
        <title>Insight into the proteome of Arion vulgaris.</title>
        <authorList>
            <person name="Aradska J."/>
            <person name="Bulat T."/>
            <person name="Smidak R."/>
            <person name="Sarate P."/>
            <person name="Gangsoo J."/>
            <person name="Sialana F."/>
            <person name="Bilban M."/>
            <person name="Lubec G."/>
        </authorList>
    </citation>
    <scope>NUCLEOTIDE SEQUENCE</scope>
    <source>
        <tissue evidence="1">Skin</tissue>
    </source>
</reference>
<dbReference type="EMBL" id="HACG01020291">
    <property type="protein sequence ID" value="CEK67156.1"/>
    <property type="molecule type" value="Transcribed_RNA"/>
</dbReference>
<accession>A0A0B6ZH01</accession>
<evidence type="ECO:0000313" key="1">
    <source>
        <dbReference type="EMBL" id="CEK67156.1"/>
    </source>
</evidence>
<dbReference type="AlphaFoldDB" id="A0A0B6ZH01"/>
<protein>
    <submittedName>
        <fullName evidence="1">Uncharacterized protein</fullName>
    </submittedName>
</protein>
<gene>
    <name evidence="1" type="primary">ORF61552</name>
</gene>
<name>A0A0B6ZH01_9EUPU</name>
<sequence length="57" mass="6313">QETAVNIKTIFQRTNGKEALPVVIFGRVSELTHKPNKFSSPCVSQSTSLPFALWIPV</sequence>
<organism evidence="1">
    <name type="scientific">Arion vulgaris</name>
    <dbReference type="NCBI Taxonomy" id="1028688"/>
    <lineage>
        <taxon>Eukaryota</taxon>
        <taxon>Metazoa</taxon>
        <taxon>Spiralia</taxon>
        <taxon>Lophotrochozoa</taxon>
        <taxon>Mollusca</taxon>
        <taxon>Gastropoda</taxon>
        <taxon>Heterobranchia</taxon>
        <taxon>Euthyneura</taxon>
        <taxon>Panpulmonata</taxon>
        <taxon>Eupulmonata</taxon>
        <taxon>Stylommatophora</taxon>
        <taxon>Helicina</taxon>
        <taxon>Arionoidea</taxon>
        <taxon>Arionidae</taxon>
        <taxon>Arion</taxon>
    </lineage>
</organism>
<feature type="non-terminal residue" evidence="1">
    <location>
        <position position="1"/>
    </location>
</feature>
<proteinExistence type="predicted"/>